<dbReference type="PANTHER" id="PTHR24220">
    <property type="entry name" value="IMPORT ATP-BINDING PROTEIN"/>
    <property type="match status" value="1"/>
</dbReference>
<keyword evidence="2" id="KW-0547">Nucleotide-binding</keyword>
<dbReference type="CDD" id="cd03255">
    <property type="entry name" value="ABC_MJ0796_LolCDE_FtsE"/>
    <property type="match status" value="1"/>
</dbReference>
<dbReference type="PROSITE" id="PS50893">
    <property type="entry name" value="ABC_TRANSPORTER_2"/>
    <property type="match status" value="1"/>
</dbReference>
<dbReference type="InterPro" id="IPR003439">
    <property type="entry name" value="ABC_transporter-like_ATP-bd"/>
</dbReference>
<dbReference type="Proteomes" id="UP001245683">
    <property type="component" value="Unassembled WGS sequence"/>
</dbReference>
<dbReference type="InterPro" id="IPR015854">
    <property type="entry name" value="ABC_transpr_LolD-like"/>
</dbReference>
<dbReference type="Gene3D" id="3.40.50.300">
    <property type="entry name" value="P-loop containing nucleotide triphosphate hydrolases"/>
    <property type="match status" value="1"/>
</dbReference>
<dbReference type="AlphaFoldDB" id="A0AAE4T3Q4"/>
<dbReference type="InterPro" id="IPR003593">
    <property type="entry name" value="AAA+_ATPase"/>
</dbReference>
<dbReference type="InterPro" id="IPR017911">
    <property type="entry name" value="MacB-like_ATP-bd"/>
</dbReference>
<keyword evidence="6" id="KW-1185">Reference proteome</keyword>
<evidence type="ECO:0000256" key="1">
    <source>
        <dbReference type="ARBA" id="ARBA00022448"/>
    </source>
</evidence>
<organism evidence="5 6">
    <name type="scientific">Thermococcus waiotapuensis</name>
    <dbReference type="NCBI Taxonomy" id="90909"/>
    <lineage>
        <taxon>Archaea</taxon>
        <taxon>Methanobacteriati</taxon>
        <taxon>Methanobacteriota</taxon>
        <taxon>Thermococci</taxon>
        <taxon>Thermococcales</taxon>
        <taxon>Thermococcaceae</taxon>
        <taxon>Thermococcus</taxon>
    </lineage>
</organism>
<gene>
    <name evidence="5" type="ORF">RBI02_05435</name>
</gene>
<dbReference type="PROSITE" id="PS00211">
    <property type="entry name" value="ABC_TRANSPORTER_1"/>
    <property type="match status" value="1"/>
</dbReference>
<evidence type="ECO:0000256" key="2">
    <source>
        <dbReference type="ARBA" id="ARBA00022741"/>
    </source>
</evidence>
<dbReference type="GO" id="GO:0005886">
    <property type="term" value="C:plasma membrane"/>
    <property type="evidence" value="ECO:0007669"/>
    <property type="project" value="TreeGrafter"/>
</dbReference>
<reference evidence="5 6" key="1">
    <citation type="submission" date="2023-08" db="EMBL/GenBank/DDBJ databases">
        <title>Draft genome sequence of Thermococcus waiotapuensis WT1T, a thermophilic sulphur-dependent archaeon from order Thermococcales.</title>
        <authorList>
            <person name="Manners S.H."/>
            <person name="Carere C.R."/>
            <person name="Dhami M.K."/>
            <person name="Dobson R.C.J."/>
            <person name="Stott M.B."/>
        </authorList>
    </citation>
    <scope>NUCLEOTIDE SEQUENCE [LARGE SCALE GENOMIC DNA]</scope>
    <source>
        <strain evidence="5 6">WT1</strain>
    </source>
</reference>
<dbReference type="GO" id="GO:0016887">
    <property type="term" value="F:ATP hydrolysis activity"/>
    <property type="evidence" value="ECO:0007669"/>
    <property type="project" value="InterPro"/>
</dbReference>
<dbReference type="GO" id="GO:0005524">
    <property type="term" value="F:ATP binding"/>
    <property type="evidence" value="ECO:0007669"/>
    <property type="project" value="UniProtKB-KW"/>
</dbReference>
<comment type="caution">
    <text evidence="5">The sequence shown here is derived from an EMBL/GenBank/DDBJ whole genome shotgun (WGS) entry which is preliminary data.</text>
</comment>
<dbReference type="Pfam" id="PF00005">
    <property type="entry name" value="ABC_tran"/>
    <property type="match status" value="1"/>
</dbReference>
<dbReference type="RefSeq" id="WP_315341602.1">
    <property type="nucleotide sequence ID" value="NZ_JAVDZE010000002.1"/>
</dbReference>
<proteinExistence type="predicted"/>
<dbReference type="SUPFAM" id="SSF52540">
    <property type="entry name" value="P-loop containing nucleoside triphosphate hydrolases"/>
    <property type="match status" value="1"/>
</dbReference>
<dbReference type="InterPro" id="IPR017871">
    <property type="entry name" value="ABC_transporter-like_CS"/>
</dbReference>
<evidence type="ECO:0000259" key="4">
    <source>
        <dbReference type="PROSITE" id="PS50893"/>
    </source>
</evidence>
<keyword evidence="1" id="KW-0813">Transport</keyword>
<accession>A0AAE4T3Q4</accession>
<dbReference type="SMART" id="SM00382">
    <property type="entry name" value="AAA"/>
    <property type="match status" value="1"/>
</dbReference>
<dbReference type="InterPro" id="IPR027417">
    <property type="entry name" value="P-loop_NTPase"/>
</dbReference>
<feature type="domain" description="ABC transporter" evidence="4">
    <location>
        <begin position="7"/>
        <end position="221"/>
    </location>
</feature>
<protein>
    <submittedName>
        <fullName evidence="5">ABC transporter ATP-binding protein</fullName>
    </submittedName>
</protein>
<sequence length="222" mass="24476">MGNLIEVKNLKIVYRANGRDFIGLDGFSGSFESGKISAIFGPSGSGKTSLLMSVGTLLPPTEGSIVYDGRDVYSLPEAEVQKLRRKIGITFQEPTFINVLSVWENIELALYGAGKLKAEFKRRAEELAYKLGIGDILHKRPTEISGGEARRAAVVRALAHDPDVLLLDEPTAYLDGESTRTLIKLLEEEKERGKTIIVTTHDPVFDKIADAKFYLQHGKQIT</sequence>
<dbReference type="EMBL" id="JAVDZE010000002">
    <property type="protein sequence ID" value="MDV3103986.1"/>
    <property type="molecule type" value="Genomic_DNA"/>
</dbReference>
<evidence type="ECO:0000313" key="6">
    <source>
        <dbReference type="Proteomes" id="UP001245683"/>
    </source>
</evidence>
<evidence type="ECO:0000313" key="5">
    <source>
        <dbReference type="EMBL" id="MDV3103986.1"/>
    </source>
</evidence>
<evidence type="ECO:0000256" key="3">
    <source>
        <dbReference type="ARBA" id="ARBA00022840"/>
    </source>
</evidence>
<keyword evidence="3 5" id="KW-0067">ATP-binding</keyword>
<name>A0AAE4T3Q4_9EURY</name>
<dbReference type="GO" id="GO:0022857">
    <property type="term" value="F:transmembrane transporter activity"/>
    <property type="evidence" value="ECO:0007669"/>
    <property type="project" value="TreeGrafter"/>
</dbReference>